<dbReference type="InterPro" id="IPR027367">
    <property type="entry name" value="Gly-zipper_YMGG"/>
</dbReference>
<proteinExistence type="predicted"/>
<feature type="chain" id="PRO_5030629264" description="YMGG-like Gly-zipper domain-containing protein" evidence="1">
    <location>
        <begin position="38"/>
        <end position="233"/>
    </location>
</feature>
<keyword evidence="1" id="KW-0732">Signal</keyword>
<gene>
    <name evidence="3" type="ORF">FHS27_002161</name>
</gene>
<evidence type="ECO:0000256" key="1">
    <source>
        <dbReference type="SAM" id="SignalP"/>
    </source>
</evidence>
<evidence type="ECO:0000313" key="3">
    <source>
        <dbReference type="EMBL" id="MBB3206352.1"/>
    </source>
</evidence>
<keyword evidence="4" id="KW-1185">Reference proteome</keyword>
<protein>
    <recommendedName>
        <fullName evidence="2">YMGG-like Gly-zipper domain-containing protein</fullName>
    </recommendedName>
</protein>
<dbReference type="Proteomes" id="UP000536179">
    <property type="component" value="Unassembled WGS sequence"/>
</dbReference>
<feature type="signal peptide" evidence="1">
    <location>
        <begin position="1"/>
        <end position="37"/>
    </location>
</feature>
<feature type="domain" description="YMGG-like Gly-zipper" evidence="2">
    <location>
        <begin position="39"/>
        <end position="86"/>
    </location>
</feature>
<name>A0A7W5DY71_9BACT</name>
<accession>A0A7W5DY71</accession>
<sequence>MNRFPLNRFVSNRGRSVGCVLAIFSIAALGMPATARAQNNTQRGATLGGITGAIAGAIIGDNNDEAGAGAAIGGAIGVVAGGLLGNAKDKDMAYQYQYYRSQPYPTQQVAPTNVYAQPVPTGAVSFTDVIAMSRSGVGESLILNQIATRGVQRRPVVSDIISLHQQGVSETVISAMQQAPIGNDTIVTRPPTTIVETPVYVTPRPYPVPVYNHHRHHGPTYRARPNFHIHYGH</sequence>
<dbReference type="Pfam" id="PF13441">
    <property type="entry name" value="Gly-zipper_YMGG"/>
    <property type="match status" value="1"/>
</dbReference>
<evidence type="ECO:0000259" key="2">
    <source>
        <dbReference type="Pfam" id="PF13441"/>
    </source>
</evidence>
<organism evidence="3 4">
    <name type="scientific">Aporhodopirellula rubra</name>
    <dbReference type="NCBI Taxonomy" id="980271"/>
    <lineage>
        <taxon>Bacteria</taxon>
        <taxon>Pseudomonadati</taxon>
        <taxon>Planctomycetota</taxon>
        <taxon>Planctomycetia</taxon>
        <taxon>Pirellulales</taxon>
        <taxon>Pirellulaceae</taxon>
        <taxon>Aporhodopirellula</taxon>
    </lineage>
</organism>
<dbReference type="RefSeq" id="WP_246419398.1">
    <property type="nucleotide sequence ID" value="NZ_JACHXU010000006.1"/>
</dbReference>
<dbReference type="EMBL" id="JACHXU010000006">
    <property type="protein sequence ID" value="MBB3206352.1"/>
    <property type="molecule type" value="Genomic_DNA"/>
</dbReference>
<dbReference type="AlphaFoldDB" id="A0A7W5DY71"/>
<comment type="caution">
    <text evidence="3">The sequence shown here is derived from an EMBL/GenBank/DDBJ whole genome shotgun (WGS) entry which is preliminary data.</text>
</comment>
<reference evidence="3 4" key="1">
    <citation type="submission" date="2020-08" db="EMBL/GenBank/DDBJ databases">
        <title>Genomic Encyclopedia of Type Strains, Phase III (KMG-III): the genomes of soil and plant-associated and newly described type strains.</title>
        <authorList>
            <person name="Whitman W."/>
        </authorList>
    </citation>
    <scope>NUCLEOTIDE SEQUENCE [LARGE SCALE GENOMIC DNA]</scope>
    <source>
        <strain evidence="3 4">CECT 8075</strain>
    </source>
</reference>
<evidence type="ECO:0000313" key="4">
    <source>
        <dbReference type="Proteomes" id="UP000536179"/>
    </source>
</evidence>